<evidence type="ECO:0000313" key="5">
    <source>
        <dbReference type="EMBL" id="KAL3626657.1"/>
    </source>
</evidence>
<dbReference type="Gene3D" id="3.40.50.300">
    <property type="entry name" value="P-loop containing nucleotide triphosphate hydrolases"/>
    <property type="match status" value="1"/>
</dbReference>
<dbReference type="AlphaFoldDB" id="A0ABD3CD76"/>
<evidence type="ECO:0000313" key="6">
    <source>
        <dbReference type="Proteomes" id="UP001632038"/>
    </source>
</evidence>
<evidence type="ECO:0000256" key="3">
    <source>
        <dbReference type="RuleBase" id="RU369050"/>
    </source>
</evidence>
<accession>A0ABD3CD76</accession>
<keyword evidence="3" id="KW-0539">Nucleus</keyword>
<dbReference type="InterPro" id="IPR027417">
    <property type="entry name" value="P-loop_NTPase"/>
</dbReference>
<gene>
    <name evidence="5" type="ORF">CASFOL_030206</name>
</gene>
<keyword evidence="6" id="KW-1185">Reference proteome</keyword>
<keyword evidence="3" id="KW-0469">Meiosis</keyword>
<dbReference type="SUPFAM" id="SSF52540">
    <property type="entry name" value="P-loop containing nucleoside triphosphate hydrolases"/>
    <property type="match status" value="1"/>
</dbReference>
<evidence type="ECO:0000259" key="4">
    <source>
        <dbReference type="Pfam" id="PF00004"/>
    </source>
</evidence>
<evidence type="ECO:0000256" key="2">
    <source>
        <dbReference type="ARBA" id="ARBA00022840"/>
    </source>
</evidence>
<dbReference type="GO" id="GO:0005634">
    <property type="term" value="C:nucleus"/>
    <property type="evidence" value="ECO:0007669"/>
    <property type="project" value="UniProtKB-SubCell"/>
</dbReference>
<dbReference type="PANTHER" id="PTHR45991:SF1">
    <property type="entry name" value="PACHYTENE CHECKPOINT PROTEIN 2 HOMOLOG"/>
    <property type="match status" value="1"/>
</dbReference>
<dbReference type="GO" id="GO:0005524">
    <property type="term" value="F:ATP binding"/>
    <property type="evidence" value="ECO:0007669"/>
    <property type="project" value="UniProtKB-KW"/>
</dbReference>
<protein>
    <recommendedName>
        <fullName evidence="3">Pachytene checkpoint protein 2 homolog</fullName>
    </recommendedName>
</protein>
<comment type="caution">
    <text evidence="5">The sequence shown here is derived from an EMBL/GenBank/DDBJ whole genome shotgun (WGS) entry which is preliminary data.</text>
</comment>
<comment type="similarity">
    <text evidence="3">Belongs to the AAA ATPase family. PCH2 subfamily.</text>
</comment>
<comment type="subcellular location">
    <subcellularLocation>
        <location evidence="3">Nucleus</location>
    </subcellularLocation>
</comment>
<evidence type="ECO:0000256" key="1">
    <source>
        <dbReference type="ARBA" id="ARBA00022741"/>
    </source>
</evidence>
<keyword evidence="2" id="KW-0067">ATP-binding</keyword>
<organism evidence="5 6">
    <name type="scientific">Castilleja foliolosa</name>
    <dbReference type="NCBI Taxonomy" id="1961234"/>
    <lineage>
        <taxon>Eukaryota</taxon>
        <taxon>Viridiplantae</taxon>
        <taxon>Streptophyta</taxon>
        <taxon>Embryophyta</taxon>
        <taxon>Tracheophyta</taxon>
        <taxon>Spermatophyta</taxon>
        <taxon>Magnoliopsida</taxon>
        <taxon>eudicotyledons</taxon>
        <taxon>Gunneridae</taxon>
        <taxon>Pentapetalae</taxon>
        <taxon>asterids</taxon>
        <taxon>lamiids</taxon>
        <taxon>Lamiales</taxon>
        <taxon>Orobanchaceae</taxon>
        <taxon>Pedicularideae</taxon>
        <taxon>Castillejinae</taxon>
        <taxon>Castilleja</taxon>
    </lineage>
</organism>
<dbReference type="InterPro" id="IPR003959">
    <property type="entry name" value="ATPase_AAA_core"/>
</dbReference>
<name>A0ABD3CD76_9LAMI</name>
<sequence>MVNEYVYAIQLSEEGPREDISNDAQLASFNEWILSAKEFDSMWERISFFFMGPLGTGKTSLCNALAQKLSIRFSSRYPQCQLIEVNAHSLFSKWLSGSGKLVAKLLSNIQEMVEDESNLLFVLIDSD</sequence>
<dbReference type="GO" id="GO:0007131">
    <property type="term" value="P:reciprocal meiotic recombination"/>
    <property type="evidence" value="ECO:0007669"/>
    <property type="project" value="UniProtKB-UniRule"/>
</dbReference>
<dbReference type="InterPro" id="IPR044539">
    <property type="entry name" value="Pch2-like"/>
</dbReference>
<reference evidence="6" key="1">
    <citation type="journal article" date="2024" name="IScience">
        <title>Strigolactones Initiate the Formation of Haustorium-like Structures in Castilleja.</title>
        <authorList>
            <person name="Buerger M."/>
            <person name="Peterson D."/>
            <person name="Chory J."/>
        </authorList>
    </citation>
    <scope>NUCLEOTIDE SEQUENCE [LARGE SCALE GENOMIC DNA]</scope>
</reference>
<comment type="function">
    <text evidence="3">Plays a key role in chromosome recombination during meiosis.</text>
</comment>
<dbReference type="Proteomes" id="UP001632038">
    <property type="component" value="Unassembled WGS sequence"/>
</dbReference>
<dbReference type="EMBL" id="JAVIJP010000047">
    <property type="protein sequence ID" value="KAL3626657.1"/>
    <property type="molecule type" value="Genomic_DNA"/>
</dbReference>
<dbReference type="PANTHER" id="PTHR45991">
    <property type="entry name" value="PACHYTENE CHECKPOINT PROTEIN 2"/>
    <property type="match status" value="1"/>
</dbReference>
<feature type="domain" description="ATPase AAA-type core" evidence="4">
    <location>
        <begin position="49"/>
        <end position="113"/>
    </location>
</feature>
<keyword evidence="1" id="KW-0547">Nucleotide-binding</keyword>
<proteinExistence type="inferred from homology"/>
<dbReference type="Pfam" id="PF00004">
    <property type="entry name" value="AAA"/>
    <property type="match status" value="1"/>
</dbReference>